<comment type="subcellular location">
    <subcellularLocation>
        <location evidence="1">Mitochondrion</location>
    </subcellularLocation>
</comment>
<gene>
    <name evidence="13" type="ORF">FJTKL_06972</name>
</gene>
<comment type="caution">
    <text evidence="13">The sequence shown here is derived from an EMBL/GenBank/DDBJ whole genome shotgun (WGS) entry which is preliminary data.</text>
</comment>
<keyword evidence="2" id="KW-0645">Protease</keyword>
<evidence type="ECO:0000256" key="4">
    <source>
        <dbReference type="ARBA" id="ARBA00022695"/>
    </source>
</evidence>
<evidence type="ECO:0000256" key="10">
    <source>
        <dbReference type="ARBA" id="ARBA00023128"/>
    </source>
</evidence>
<dbReference type="EMBL" id="JBAWTH010000256">
    <property type="protein sequence ID" value="KAL2272289.1"/>
    <property type="molecule type" value="Genomic_DNA"/>
</dbReference>
<protein>
    <recommendedName>
        <fullName evidence="15">Reverse transcriptase domain-containing protein</fullName>
    </recommendedName>
</protein>
<keyword evidence="4" id="KW-0548">Nucleotidyltransferase</keyword>
<dbReference type="InterPro" id="IPR043502">
    <property type="entry name" value="DNA/RNA_pol_sf"/>
</dbReference>
<dbReference type="Proteomes" id="UP001600888">
    <property type="component" value="Unassembled WGS sequence"/>
</dbReference>
<dbReference type="InterPro" id="IPR000477">
    <property type="entry name" value="RT_dom"/>
</dbReference>
<dbReference type="PANTHER" id="PTHR33064">
    <property type="entry name" value="POL PROTEIN"/>
    <property type="match status" value="1"/>
</dbReference>
<evidence type="ECO:0000313" key="13">
    <source>
        <dbReference type="EMBL" id="KAL2272289.1"/>
    </source>
</evidence>
<evidence type="ECO:0000256" key="5">
    <source>
        <dbReference type="ARBA" id="ARBA00022722"/>
    </source>
</evidence>
<dbReference type="Gene3D" id="3.30.70.270">
    <property type="match status" value="2"/>
</dbReference>
<dbReference type="Pfam" id="PF00078">
    <property type="entry name" value="RVT_1"/>
    <property type="match status" value="1"/>
</dbReference>
<feature type="domain" description="Reverse transcriptase RNase H-like" evidence="12">
    <location>
        <begin position="261"/>
        <end position="369"/>
    </location>
</feature>
<evidence type="ECO:0000256" key="7">
    <source>
        <dbReference type="ARBA" id="ARBA00022759"/>
    </source>
</evidence>
<evidence type="ECO:0000256" key="2">
    <source>
        <dbReference type="ARBA" id="ARBA00022670"/>
    </source>
</evidence>
<name>A0ABR4DPK4_9PEZI</name>
<dbReference type="SUPFAM" id="SSF56672">
    <property type="entry name" value="DNA/RNA polymerases"/>
    <property type="match status" value="1"/>
</dbReference>
<feature type="domain" description="Reverse transcriptase" evidence="11">
    <location>
        <begin position="3"/>
        <end position="150"/>
    </location>
</feature>
<dbReference type="PANTHER" id="PTHR33064:SF37">
    <property type="entry name" value="RIBONUCLEASE H"/>
    <property type="match status" value="1"/>
</dbReference>
<dbReference type="InterPro" id="IPR043128">
    <property type="entry name" value="Rev_trsase/Diguanyl_cyclase"/>
</dbReference>
<keyword evidence="10" id="KW-0496">Mitochondrion</keyword>
<dbReference type="InterPro" id="IPR041373">
    <property type="entry name" value="RT_RNaseH"/>
</dbReference>
<evidence type="ECO:0000256" key="9">
    <source>
        <dbReference type="ARBA" id="ARBA00022918"/>
    </source>
</evidence>
<keyword evidence="8" id="KW-0378">Hydrolase</keyword>
<proteinExistence type="predicted"/>
<evidence type="ECO:0008006" key="15">
    <source>
        <dbReference type="Google" id="ProtNLM"/>
    </source>
</evidence>
<accession>A0ABR4DPK4</accession>
<evidence type="ECO:0000256" key="1">
    <source>
        <dbReference type="ARBA" id="ARBA00004173"/>
    </source>
</evidence>
<keyword evidence="6" id="KW-0064">Aspartyl protease</keyword>
<keyword evidence="3" id="KW-0808">Transferase</keyword>
<evidence type="ECO:0000256" key="6">
    <source>
        <dbReference type="ARBA" id="ARBA00022750"/>
    </source>
</evidence>
<keyword evidence="5" id="KW-0540">Nuclease</keyword>
<evidence type="ECO:0000259" key="11">
    <source>
        <dbReference type="Pfam" id="PF00078"/>
    </source>
</evidence>
<reference evidence="13 14" key="1">
    <citation type="submission" date="2024-03" db="EMBL/GenBank/DDBJ databases">
        <title>A high-quality draft genome sequence of Diaporthe vaccinii, a causative agent of upright dieback and viscid rot disease in cranberry plants.</title>
        <authorList>
            <person name="Sarrasin M."/>
            <person name="Lang B.F."/>
            <person name="Burger G."/>
        </authorList>
    </citation>
    <scope>NUCLEOTIDE SEQUENCE [LARGE SCALE GENOMIC DNA]</scope>
    <source>
        <strain evidence="13 14">IS7</strain>
    </source>
</reference>
<evidence type="ECO:0000313" key="14">
    <source>
        <dbReference type="Proteomes" id="UP001600888"/>
    </source>
</evidence>
<keyword evidence="14" id="KW-1185">Reference proteome</keyword>
<keyword evidence="9" id="KW-0695">RNA-directed DNA polymerase</keyword>
<dbReference type="Pfam" id="PF17917">
    <property type="entry name" value="RT_RNaseH"/>
    <property type="match status" value="1"/>
</dbReference>
<evidence type="ECO:0000256" key="8">
    <source>
        <dbReference type="ARBA" id="ARBA00022801"/>
    </source>
</evidence>
<sequence>MVIDLRALNKVVMPDAYPLPLQSDVIRRIRGKKYLTVMDARSFFYQFLVYPPHRDRFTIVSARGQERLNVATMGYRNSPQHVQRFMDRLLRHHRHIASAFIDDIIIYSDTAEQHVKDLEAIWSLFHQQNITISGPKSFIGYPSIELLGFRVDGLAIHTAGAKIQALKDMKFPENLAALEKFIGMTSFLRHLIPRFSKRINPLQRRKTAMLASARTAGKLPPKGGRKRYTNRTSFEPTSEEYAAFEDIRHALAQPNALFHQDPNKHLFLQIDASKTNGFSGLIFQLQDGYHWDPKQPIPRTAVRPLSYFSKTLTSAKAKYWPTELKVACLVWLVKKARTIIQSNLVKPVHVLTDHAATVGIANQTNLNTVDKTKMNMKLILASEFLSQFQLDVKHIPGHTNIVADALSRIPSYTNTTKDAGTLEELWEESTFHMVSETHIDRAYADQMRTAYQETPRWKRIIDQLTTDPPPQVGLPFVLIDGLHIHLYLGVSKLR</sequence>
<evidence type="ECO:0000256" key="3">
    <source>
        <dbReference type="ARBA" id="ARBA00022679"/>
    </source>
</evidence>
<keyword evidence="7" id="KW-0255">Endonuclease</keyword>
<dbReference type="CDD" id="cd01647">
    <property type="entry name" value="RT_LTR"/>
    <property type="match status" value="1"/>
</dbReference>
<dbReference type="InterPro" id="IPR051320">
    <property type="entry name" value="Viral_Replic_Matur_Polypro"/>
</dbReference>
<evidence type="ECO:0000259" key="12">
    <source>
        <dbReference type="Pfam" id="PF17917"/>
    </source>
</evidence>
<organism evidence="13 14">
    <name type="scientific">Diaporthe vaccinii</name>
    <dbReference type="NCBI Taxonomy" id="105482"/>
    <lineage>
        <taxon>Eukaryota</taxon>
        <taxon>Fungi</taxon>
        <taxon>Dikarya</taxon>
        <taxon>Ascomycota</taxon>
        <taxon>Pezizomycotina</taxon>
        <taxon>Sordariomycetes</taxon>
        <taxon>Sordariomycetidae</taxon>
        <taxon>Diaporthales</taxon>
        <taxon>Diaporthaceae</taxon>
        <taxon>Diaporthe</taxon>
        <taxon>Diaporthe eres species complex</taxon>
    </lineage>
</organism>